<keyword evidence="1" id="KW-0732">Signal</keyword>
<dbReference type="InterPro" id="IPR047799">
    <property type="entry name" value="T9SS_OM_PorV"/>
</dbReference>
<feature type="domain" description="Type IX secretion system protein PorV" evidence="2">
    <location>
        <begin position="32"/>
        <end position="267"/>
    </location>
</feature>
<dbReference type="AlphaFoldDB" id="A0A4R8DPK3"/>
<comment type="caution">
    <text evidence="3">The sequence shown here is derived from an EMBL/GenBank/DDBJ whole genome shotgun (WGS) entry which is preliminary data.</text>
</comment>
<dbReference type="Pfam" id="PF19572">
    <property type="entry name" value="PorV"/>
    <property type="match status" value="1"/>
</dbReference>
<protein>
    <recommendedName>
        <fullName evidence="2">Type IX secretion system protein PorV domain-containing protein</fullName>
    </recommendedName>
</protein>
<evidence type="ECO:0000256" key="1">
    <source>
        <dbReference type="SAM" id="SignalP"/>
    </source>
</evidence>
<dbReference type="NCBIfam" id="NF033709">
    <property type="entry name" value="PorV_fam"/>
    <property type="match status" value="1"/>
</dbReference>
<dbReference type="Gene3D" id="2.40.160.60">
    <property type="entry name" value="Outer membrane protein transport protein (OMPP1/FadL/TodX)"/>
    <property type="match status" value="1"/>
</dbReference>
<dbReference type="EMBL" id="SODV01000001">
    <property type="protein sequence ID" value="TDW99344.1"/>
    <property type="molecule type" value="Genomic_DNA"/>
</dbReference>
<dbReference type="OrthoDB" id="9758448at2"/>
<dbReference type="InterPro" id="IPR045741">
    <property type="entry name" value="PorV"/>
</dbReference>
<sequence length="389" mass="42266">MNQRINLKLIAASLISACTVSGVFAQNGGLPIVTTAVPMLRISADARSGGMGDANLAIAPDVNSIFTNQSKIPFMDKKGGLGLTYSPWLKDIGVTDVYLLSAAGYYKLDDNQALTSSIRYFNLGNIEFTDAYGNPQTSQNPREFAWDLGYARKLSDKMSLGIALRYINSKLATGDPNNSGVQYKAGTSVAGDITWYYNGVKENEGGWSFAAAITNLGNKISYTNDAQAKDYIPANLGIGAAYTKVFDEYNKITFDVDINKLLVPTPPSDFTDSTLIQYRSKNIVSSWFSSFGDAGGFSNELKLLQISGGAEYWYNSQFALRAGYYYEDKSQGDLQYFSLGIGLKYQAFGLNFSYLVPSGSGTTRNPLSNTLRFGVLFDLGHSESSSSSN</sequence>
<keyword evidence="4" id="KW-1185">Reference proteome</keyword>
<dbReference type="Proteomes" id="UP000294498">
    <property type="component" value="Unassembled WGS sequence"/>
</dbReference>
<feature type="chain" id="PRO_5020366388" description="Type IX secretion system protein PorV domain-containing protein" evidence="1">
    <location>
        <begin position="26"/>
        <end position="389"/>
    </location>
</feature>
<reference evidence="3 4" key="1">
    <citation type="submission" date="2019-03" db="EMBL/GenBank/DDBJ databases">
        <title>Genomic Encyclopedia of Type Strains, Phase IV (KMG-IV): sequencing the most valuable type-strain genomes for metagenomic binning, comparative biology and taxonomic classification.</title>
        <authorList>
            <person name="Goeker M."/>
        </authorList>
    </citation>
    <scope>NUCLEOTIDE SEQUENCE [LARGE SCALE GENOMIC DNA]</scope>
    <source>
        <strain evidence="3 4">DSM 100059</strain>
    </source>
</reference>
<evidence type="ECO:0000313" key="3">
    <source>
        <dbReference type="EMBL" id="TDW99344.1"/>
    </source>
</evidence>
<gene>
    <name evidence="3" type="ORF">EDB95_0353</name>
</gene>
<evidence type="ECO:0000313" key="4">
    <source>
        <dbReference type="Proteomes" id="UP000294498"/>
    </source>
</evidence>
<name>A0A4R8DPK3_9BACT</name>
<dbReference type="RefSeq" id="WP_133989958.1">
    <property type="nucleotide sequence ID" value="NZ_SODV01000001.1"/>
</dbReference>
<proteinExistence type="predicted"/>
<accession>A0A4R8DPK3</accession>
<dbReference type="NCBIfam" id="NF033710">
    <property type="entry name" value="T9SS_OM_PorV"/>
    <property type="match status" value="1"/>
</dbReference>
<organism evidence="3 4">
    <name type="scientific">Dinghuibacter silviterrae</name>
    <dbReference type="NCBI Taxonomy" id="1539049"/>
    <lineage>
        <taxon>Bacteria</taxon>
        <taxon>Pseudomonadati</taxon>
        <taxon>Bacteroidota</taxon>
        <taxon>Chitinophagia</taxon>
        <taxon>Chitinophagales</taxon>
        <taxon>Chitinophagaceae</taxon>
        <taxon>Dinghuibacter</taxon>
    </lineage>
</organism>
<feature type="signal peptide" evidence="1">
    <location>
        <begin position="1"/>
        <end position="25"/>
    </location>
</feature>
<evidence type="ECO:0000259" key="2">
    <source>
        <dbReference type="Pfam" id="PF19572"/>
    </source>
</evidence>